<comment type="caution">
    <text evidence="3">The sequence shown here is derived from an EMBL/GenBank/DDBJ whole genome shotgun (WGS) entry which is preliminary data.</text>
</comment>
<dbReference type="GO" id="GO:0015288">
    <property type="term" value="F:porin activity"/>
    <property type="evidence" value="ECO:0007669"/>
    <property type="project" value="InterPro"/>
</dbReference>
<gene>
    <name evidence="3" type="ORF">GPL20_10800</name>
</gene>
<reference evidence="3 4" key="1">
    <citation type="submission" date="2019-12" db="EMBL/GenBank/DDBJ databases">
        <title>Draft genome sequences Bradyrhizobium cajani AMBPC1010, Bradyrhizobium pachyrhizi AMBPC1040 and Bradyrhizobium yuanmingense ALSPC3051, three plant growth promoting strains isolated from nodules of Cajanus cajan L. in Dominican Republic.</title>
        <authorList>
            <person name="Flores-Felix J.D."/>
            <person name="Araujo J."/>
            <person name="Diaz-Alcantara C."/>
            <person name="Gonzalez-Andres F."/>
            <person name="Velazquez E."/>
        </authorList>
    </citation>
    <scope>NUCLEOTIDE SEQUENCE [LARGE SCALE GENOMIC DNA]</scope>
    <source>
        <strain evidence="3 4">1010</strain>
    </source>
</reference>
<keyword evidence="4" id="KW-1185">Reference proteome</keyword>
<dbReference type="Proteomes" id="UP000449969">
    <property type="component" value="Unassembled WGS sequence"/>
</dbReference>
<dbReference type="InterPro" id="IPR052932">
    <property type="entry name" value="OprB_Porin"/>
</dbReference>
<organism evidence="3 4">
    <name type="scientific">Bradyrhizobium cajani</name>
    <dbReference type="NCBI Taxonomy" id="1928661"/>
    <lineage>
        <taxon>Bacteria</taxon>
        <taxon>Pseudomonadati</taxon>
        <taxon>Pseudomonadota</taxon>
        <taxon>Alphaproteobacteria</taxon>
        <taxon>Hyphomicrobiales</taxon>
        <taxon>Nitrobacteraceae</taxon>
        <taxon>Bradyrhizobium</taxon>
    </lineage>
</organism>
<evidence type="ECO:0000313" key="3">
    <source>
        <dbReference type="EMBL" id="MVT73562.1"/>
    </source>
</evidence>
<dbReference type="GO" id="GO:0016020">
    <property type="term" value="C:membrane"/>
    <property type="evidence" value="ECO:0007669"/>
    <property type="project" value="InterPro"/>
</dbReference>
<dbReference type="AlphaFoldDB" id="A0A844TDN0"/>
<sequence>MRVKMNNDVQNDQTKPPYSASGHAFCFRTIRKAKLSAACILAAVFVSGAALAQTTNIPNQKSDTPSEITKRNLQKKKVIQLGNDPAEKRTVRPGARAAAAIRHQDDHFAKFENLRIKGLEVNLPGPADTLVQDKGGIRSALAEIGIGYIAWTQNTYVNNLLPNAARSTIANQLYSGQNPTFYTLNYMMVTHDLSRYGIPDGQIIVGTEQQSWTWQPGGPDRWGINTIAYYQTFFDRKLELKVGYLMNSYELAGTVVGGNPGANVFGPSSNVLYQGGMNFAPAPTPTLNLTYHFDDRLYNKVSFQRSTSPDGVFAHISANSTGLNWSTANAGILLLDESGYRNSAAPGLPETWLRAGVGFNNSHYTNLAYPTQPRADENSLYYVAADRQLWQSHVPDAASRGIYGGFSVMGAPPDLNRVTRYYELRLYAKGLFDSRPSDQISLVATDTVWSKFAVDAAAAKGNLVHRDAKAISGTYTAHLGPGIYASLGLTYIDHPTSITYTPQIGHALNFSASTSIFF</sequence>
<comment type="similarity">
    <text evidence="1 2">Belongs to the OprB family.</text>
</comment>
<dbReference type="Pfam" id="PF04966">
    <property type="entry name" value="OprB"/>
    <property type="match status" value="1"/>
</dbReference>
<dbReference type="PANTHER" id="PTHR37944">
    <property type="entry name" value="PORIN B"/>
    <property type="match status" value="1"/>
</dbReference>
<dbReference type="InterPro" id="IPR007049">
    <property type="entry name" value="Carb-sel_porin_OprB"/>
</dbReference>
<name>A0A844TDN0_9BRAD</name>
<dbReference type="PANTHER" id="PTHR37944:SF1">
    <property type="entry name" value="PORIN B"/>
    <property type="match status" value="1"/>
</dbReference>
<dbReference type="InterPro" id="IPR038673">
    <property type="entry name" value="OprB_sf"/>
</dbReference>
<proteinExistence type="inferred from homology"/>
<evidence type="ECO:0000313" key="4">
    <source>
        <dbReference type="Proteomes" id="UP000449969"/>
    </source>
</evidence>
<dbReference type="EMBL" id="WQNE01000006">
    <property type="protein sequence ID" value="MVT73562.1"/>
    <property type="molecule type" value="Genomic_DNA"/>
</dbReference>
<dbReference type="OrthoDB" id="8410954at2"/>
<protein>
    <submittedName>
        <fullName evidence="3">Carbohydrate porin</fullName>
    </submittedName>
</protein>
<dbReference type="Gene3D" id="2.40.160.180">
    <property type="entry name" value="Carbohydrate-selective porin OprB"/>
    <property type="match status" value="1"/>
</dbReference>
<accession>A0A844TDN0</accession>
<evidence type="ECO:0000256" key="1">
    <source>
        <dbReference type="ARBA" id="ARBA00008769"/>
    </source>
</evidence>
<evidence type="ECO:0000256" key="2">
    <source>
        <dbReference type="RuleBase" id="RU363072"/>
    </source>
</evidence>
<dbReference type="GO" id="GO:0008643">
    <property type="term" value="P:carbohydrate transport"/>
    <property type="evidence" value="ECO:0007669"/>
    <property type="project" value="InterPro"/>
</dbReference>